<comment type="caution">
    <text evidence="1">The sequence shown here is derived from an EMBL/GenBank/DDBJ whole genome shotgun (WGS) entry which is preliminary data.</text>
</comment>
<name>A0ABX9S7H4_PARPN</name>
<organism evidence="1 2">
    <name type="scientific">Paracoccus pantotrophus</name>
    <name type="common">Thiosphaera pantotropha</name>
    <dbReference type="NCBI Taxonomy" id="82367"/>
    <lineage>
        <taxon>Bacteria</taxon>
        <taxon>Pseudomonadati</taxon>
        <taxon>Pseudomonadota</taxon>
        <taxon>Alphaproteobacteria</taxon>
        <taxon>Rhodobacterales</taxon>
        <taxon>Paracoccaceae</taxon>
        <taxon>Paracoccus</taxon>
    </lineage>
</organism>
<accession>A0ABX9S7H4</accession>
<gene>
    <name evidence="1" type="ORF">BDE18_4306</name>
</gene>
<keyword evidence="2" id="KW-1185">Reference proteome</keyword>
<protein>
    <submittedName>
        <fullName evidence="1">Uncharacterized protein</fullName>
    </submittedName>
</protein>
<sequence length="38" mass="4330">MGLIFRLGIASVAAYAFMPVLRDIAAVDWPARFQLRRH</sequence>
<evidence type="ECO:0000313" key="2">
    <source>
        <dbReference type="Proteomes" id="UP000273626"/>
    </source>
</evidence>
<dbReference type="Proteomes" id="UP000273626">
    <property type="component" value="Unassembled WGS sequence"/>
</dbReference>
<reference evidence="1" key="1">
    <citation type="submission" date="2018-10" db="EMBL/GenBank/DDBJ databases">
        <title>Genomic Encyclopedia of Archaeal and Bacterial Type Strains, Phase II (KMG-II): from individual species to whole genera.</title>
        <authorList>
            <person name="Goeker M."/>
        </authorList>
    </citation>
    <scope>NUCLEOTIDE SEQUENCE [LARGE SCALE GENOMIC DNA]</scope>
    <source>
        <strain evidence="1">DSM 2944</strain>
    </source>
</reference>
<proteinExistence type="predicted"/>
<dbReference type="EMBL" id="RBLI01000004">
    <property type="protein sequence ID" value="RKS42601.1"/>
    <property type="molecule type" value="Genomic_DNA"/>
</dbReference>
<evidence type="ECO:0000313" key="1">
    <source>
        <dbReference type="EMBL" id="RKS42601.1"/>
    </source>
</evidence>